<sequence length="226" mass="24962">MSVTHSSVLGPDFSDQVTHVIPLHKGDELTTQRRRNTLPGGEVISNINDVRNELLLQSHLRGSLERTMAFLVTSVAVPDVAHMPPATSCTVHLFQGDSTLGGTSGRVSLELGSPVRIADTDWPPAVLFDAVCASIVLKSFGIKKAVEGWPKQLTFGLTLGTPSEFQTAMMPEEKERNRARMQQQIDERNKRLHWNEGPDTLDLLHPVPYMAASPQYVCKVWAEQGR</sequence>
<dbReference type="Pfam" id="PF13391">
    <property type="entry name" value="HNH_2"/>
    <property type="match status" value="1"/>
</dbReference>
<dbReference type="EMBL" id="JAEVFJ010000030">
    <property type="protein sequence ID" value="KAH8093141.1"/>
    <property type="molecule type" value="Genomic_DNA"/>
</dbReference>
<gene>
    <name evidence="2" type="ORF">BXZ70DRAFT_1079415</name>
</gene>
<dbReference type="AlphaFoldDB" id="A0A8K0UIB3"/>
<dbReference type="Proteomes" id="UP000813824">
    <property type="component" value="Unassembled WGS sequence"/>
</dbReference>
<evidence type="ECO:0000313" key="3">
    <source>
        <dbReference type="Proteomes" id="UP000813824"/>
    </source>
</evidence>
<name>A0A8K0UIB3_9AGAR</name>
<reference evidence="2" key="1">
    <citation type="journal article" date="2021" name="New Phytol.">
        <title>Evolutionary innovations through gain and loss of genes in the ectomycorrhizal Boletales.</title>
        <authorList>
            <person name="Wu G."/>
            <person name="Miyauchi S."/>
            <person name="Morin E."/>
            <person name="Kuo A."/>
            <person name="Drula E."/>
            <person name="Varga T."/>
            <person name="Kohler A."/>
            <person name="Feng B."/>
            <person name="Cao Y."/>
            <person name="Lipzen A."/>
            <person name="Daum C."/>
            <person name="Hundley H."/>
            <person name="Pangilinan J."/>
            <person name="Johnson J."/>
            <person name="Barry K."/>
            <person name="LaButti K."/>
            <person name="Ng V."/>
            <person name="Ahrendt S."/>
            <person name="Min B."/>
            <person name="Choi I.G."/>
            <person name="Park H."/>
            <person name="Plett J.M."/>
            <person name="Magnuson J."/>
            <person name="Spatafora J.W."/>
            <person name="Nagy L.G."/>
            <person name="Henrissat B."/>
            <person name="Grigoriev I.V."/>
            <person name="Yang Z.L."/>
            <person name="Xu J."/>
            <person name="Martin F.M."/>
        </authorList>
    </citation>
    <scope>NUCLEOTIDE SEQUENCE</scope>
    <source>
        <strain evidence="2">KKN 215</strain>
    </source>
</reference>
<keyword evidence="3" id="KW-1185">Reference proteome</keyword>
<dbReference type="OrthoDB" id="3269637at2759"/>
<evidence type="ECO:0000313" key="2">
    <source>
        <dbReference type="EMBL" id="KAH8093141.1"/>
    </source>
</evidence>
<feature type="domain" description="HNH nuclease" evidence="1">
    <location>
        <begin position="16"/>
        <end position="60"/>
    </location>
</feature>
<comment type="caution">
    <text evidence="2">The sequence shown here is derived from an EMBL/GenBank/DDBJ whole genome shotgun (WGS) entry which is preliminary data.</text>
</comment>
<protein>
    <recommendedName>
        <fullName evidence="1">HNH nuclease domain-containing protein</fullName>
    </recommendedName>
</protein>
<organism evidence="2 3">
    <name type="scientific">Cristinia sonorae</name>
    <dbReference type="NCBI Taxonomy" id="1940300"/>
    <lineage>
        <taxon>Eukaryota</taxon>
        <taxon>Fungi</taxon>
        <taxon>Dikarya</taxon>
        <taxon>Basidiomycota</taxon>
        <taxon>Agaricomycotina</taxon>
        <taxon>Agaricomycetes</taxon>
        <taxon>Agaricomycetidae</taxon>
        <taxon>Agaricales</taxon>
        <taxon>Pleurotineae</taxon>
        <taxon>Stephanosporaceae</taxon>
        <taxon>Cristinia</taxon>
    </lineage>
</organism>
<accession>A0A8K0UIB3</accession>
<evidence type="ECO:0000259" key="1">
    <source>
        <dbReference type="Pfam" id="PF13391"/>
    </source>
</evidence>
<dbReference type="InterPro" id="IPR003615">
    <property type="entry name" value="HNH_nuc"/>
</dbReference>
<proteinExistence type="predicted"/>